<sequence>MFYKILIAEVTCQGDEKMSYNVLRVSEVAKGDLGEDEVRTRYTLLGDGLRMF</sequence>
<dbReference type="EMBL" id="MT631529">
    <property type="protein sequence ID" value="QNO53035.1"/>
    <property type="molecule type" value="Genomic_DNA"/>
</dbReference>
<organism evidence="1">
    <name type="scientific">Candidatus Methanophagaceae archaeon ANME-1 ERB6</name>
    <dbReference type="NCBI Taxonomy" id="2759912"/>
    <lineage>
        <taxon>Archaea</taxon>
        <taxon>Methanobacteriati</taxon>
        <taxon>Methanobacteriota</taxon>
        <taxon>Stenosarchaea group</taxon>
        <taxon>Methanomicrobia</taxon>
        <taxon>Candidatus Methanophagales</taxon>
        <taxon>Candidatus Methanophagaceae</taxon>
    </lineage>
</organism>
<accession>A0A7G9YYF1</accession>
<evidence type="ECO:0000313" key="1">
    <source>
        <dbReference type="EMBL" id="QNO53035.1"/>
    </source>
</evidence>
<reference evidence="1" key="1">
    <citation type="submission" date="2020-06" db="EMBL/GenBank/DDBJ databases">
        <title>Unique genomic features of the anaerobic methanotrophic archaea.</title>
        <authorList>
            <person name="Chadwick G.L."/>
            <person name="Skennerton C.T."/>
            <person name="Laso-Perez R."/>
            <person name="Leu A.O."/>
            <person name="Speth D.R."/>
            <person name="Yu H."/>
            <person name="Morgan-Lang C."/>
            <person name="Hatzenpichler R."/>
            <person name="Goudeau D."/>
            <person name="Malmstrom R."/>
            <person name="Brazelton W.J."/>
            <person name="Woyke T."/>
            <person name="Hallam S.J."/>
            <person name="Tyson G.W."/>
            <person name="Wegener G."/>
            <person name="Boetius A."/>
            <person name="Orphan V."/>
        </authorList>
    </citation>
    <scope>NUCLEOTIDE SEQUENCE</scope>
</reference>
<dbReference type="AlphaFoldDB" id="A0A7G9YYF1"/>
<protein>
    <submittedName>
        <fullName evidence="1">Uncharacterized protein</fullName>
    </submittedName>
</protein>
<name>A0A7G9YYF1_9EURY</name>
<proteinExistence type="predicted"/>
<gene>
    <name evidence="1" type="ORF">GKHFHOKN_00011</name>
</gene>